<dbReference type="OrthoDB" id="7842549at2"/>
<sequence length="248" mass="25673">MTIGPLLELVWQGALRPSSGAAEQRAQRMLEAVLPVRTISLTASRGMTAAYVQPENIELMPALSLGDVLAEELDLEVPYGALVAIAPANLAASPDDEALSRRTGMVLGEALLGAMERGAFPLAHEGESLDILACAYGALAGGPEAQRSGLVAGAFRAGLAASLSRHPACDQQVAAVGTARDAATDPRATRPFLDMHELGAAPEAAQVLPDLLRCEAGLDHEAWMAMLSKTVCAALADGTAPALSRRGF</sequence>
<dbReference type="EMBL" id="QJTE01000002">
    <property type="protein sequence ID" value="PYE84364.1"/>
    <property type="molecule type" value="Genomic_DNA"/>
</dbReference>
<protein>
    <submittedName>
        <fullName evidence="1">Uncharacterized protein</fullName>
    </submittedName>
</protein>
<comment type="caution">
    <text evidence="1">The sequence shown here is derived from an EMBL/GenBank/DDBJ whole genome shotgun (WGS) entry which is preliminary data.</text>
</comment>
<proteinExistence type="predicted"/>
<name>A0A318T2C1_9RHOB</name>
<evidence type="ECO:0000313" key="2">
    <source>
        <dbReference type="Proteomes" id="UP000248311"/>
    </source>
</evidence>
<gene>
    <name evidence="1" type="ORF">DFP88_102162</name>
</gene>
<organism evidence="1 2">
    <name type="scientific">Pseudoroseicyclus aestuarii</name>
    <dbReference type="NCBI Taxonomy" id="1795041"/>
    <lineage>
        <taxon>Bacteria</taxon>
        <taxon>Pseudomonadati</taxon>
        <taxon>Pseudomonadota</taxon>
        <taxon>Alphaproteobacteria</taxon>
        <taxon>Rhodobacterales</taxon>
        <taxon>Paracoccaceae</taxon>
        <taxon>Pseudoroseicyclus</taxon>
    </lineage>
</organism>
<dbReference type="Proteomes" id="UP000248311">
    <property type="component" value="Unassembled WGS sequence"/>
</dbReference>
<reference evidence="1 2" key="1">
    <citation type="submission" date="2018-06" db="EMBL/GenBank/DDBJ databases">
        <title>Genomic Encyclopedia of Type Strains, Phase III (KMG-III): the genomes of soil and plant-associated and newly described type strains.</title>
        <authorList>
            <person name="Whitman W."/>
        </authorList>
    </citation>
    <scope>NUCLEOTIDE SEQUENCE [LARGE SCALE GENOMIC DNA]</scope>
    <source>
        <strain evidence="1 2">CECT 9025</strain>
    </source>
</reference>
<dbReference type="AlphaFoldDB" id="A0A318T2C1"/>
<keyword evidence="2" id="KW-1185">Reference proteome</keyword>
<dbReference type="RefSeq" id="WP_146227427.1">
    <property type="nucleotide sequence ID" value="NZ_QJTE01000002.1"/>
</dbReference>
<evidence type="ECO:0000313" key="1">
    <source>
        <dbReference type="EMBL" id="PYE84364.1"/>
    </source>
</evidence>
<accession>A0A318T2C1</accession>